<protein>
    <recommendedName>
        <fullName evidence="2">SWIM-type domain-containing protein</fullName>
    </recommendedName>
</protein>
<keyword evidence="1" id="KW-0862">Zinc</keyword>
<sequence length="256" mass="27717">MARGNARRYGTARRIDGGIEARTKRGAIGRSWWSKELISAMEEVAEKGRLTRGRAYARAGQVISMRLEPGAAVGDVQGSQLTPFTSAVRVRTLDDEAVGELVSFVRSSPGMLARLAAGILPEELGSALLPRRAGELDFDCTCPDDGWPCKHAAAVAYLLAEHVDDQPLAVLTLRGVDLATLIGGVDDADAVDEAAAAQDFYGDDTELPELPTERFRPALEDLDPMLLRRALRAGGTDEAVVIRGITDLEDLYRRMR</sequence>
<keyword evidence="1" id="KW-0863">Zinc-finger</keyword>
<dbReference type="PROSITE" id="PS50966">
    <property type="entry name" value="ZF_SWIM"/>
    <property type="match status" value="1"/>
</dbReference>
<proteinExistence type="predicted"/>
<dbReference type="InterPro" id="IPR007527">
    <property type="entry name" value="Znf_SWIM"/>
</dbReference>
<dbReference type="PANTHER" id="PTHR38133:SF1">
    <property type="entry name" value="SLR1429 PROTEIN"/>
    <property type="match status" value="1"/>
</dbReference>
<dbReference type="EMBL" id="AZXY01000019">
    <property type="protein sequence ID" value="KSZ56217.1"/>
    <property type="molecule type" value="Genomic_DNA"/>
</dbReference>
<organism evidence="3 4">
    <name type="scientific">Rhodococcus pyridinivorans KG-16</name>
    <dbReference type="NCBI Taxonomy" id="1441730"/>
    <lineage>
        <taxon>Bacteria</taxon>
        <taxon>Bacillati</taxon>
        <taxon>Actinomycetota</taxon>
        <taxon>Actinomycetes</taxon>
        <taxon>Mycobacteriales</taxon>
        <taxon>Nocardiaceae</taxon>
        <taxon>Rhodococcus</taxon>
    </lineage>
</organism>
<accession>A0A0V9UDZ8</accession>
<dbReference type="GO" id="GO:0008270">
    <property type="term" value="F:zinc ion binding"/>
    <property type="evidence" value="ECO:0007669"/>
    <property type="project" value="UniProtKB-KW"/>
</dbReference>
<dbReference type="Pfam" id="PF04434">
    <property type="entry name" value="SWIM"/>
    <property type="match status" value="1"/>
</dbReference>
<dbReference type="PATRIC" id="fig|1441730.3.peg.5085"/>
<dbReference type="Proteomes" id="UP000053060">
    <property type="component" value="Unassembled WGS sequence"/>
</dbReference>
<evidence type="ECO:0000313" key="3">
    <source>
        <dbReference type="EMBL" id="KSZ56217.1"/>
    </source>
</evidence>
<reference evidence="4" key="1">
    <citation type="submission" date="2015-01" db="EMBL/GenBank/DDBJ databases">
        <title>Draft genome sequence of Rhodococcus pyridinivorans strain KG-16, a hydrocarbon-degrading bacterium.</title>
        <authorList>
            <person name="Aggarwal R.K."/>
            <person name="Dawar C."/>
        </authorList>
    </citation>
    <scope>NUCLEOTIDE SEQUENCE [LARGE SCALE GENOMIC DNA]</scope>
    <source>
        <strain evidence="4">KG-16</strain>
    </source>
</reference>
<name>A0A0V9UDZ8_9NOCA</name>
<evidence type="ECO:0000313" key="4">
    <source>
        <dbReference type="Proteomes" id="UP000053060"/>
    </source>
</evidence>
<dbReference type="PANTHER" id="PTHR38133">
    <property type="entry name" value="SLR1429 PROTEIN"/>
    <property type="match status" value="1"/>
</dbReference>
<dbReference type="RefSeq" id="WP_060654783.1">
    <property type="nucleotide sequence ID" value="NZ_AZXY01000019.1"/>
</dbReference>
<reference evidence="3 4" key="2">
    <citation type="journal article" date="2016" name="Genome Announc.">
        <title>Draft Genome Sequence of a Versatile Hydrocarbon-Degrading Bacterium, Rhodococcus pyridinivorans Strain KG-16, Collected from Oil Fields in India.</title>
        <authorList>
            <person name="Aggarwal R.K."/>
            <person name="Dawar C."/>
            <person name="Phanindranath R."/>
            <person name="Mutnuri L."/>
            <person name="Dayal A.M."/>
        </authorList>
    </citation>
    <scope>NUCLEOTIDE SEQUENCE [LARGE SCALE GENOMIC DNA]</scope>
    <source>
        <strain evidence="3 4">KG-16</strain>
    </source>
</reference>
<keyword evidence="1" id="KW-0479">Metal-binding</keyword>
<evidence type="ECO:0000259" key="2">
    <source>
        <dbReference type="PROSITE" id="PS50966"/>
    </source>
</evidence>
<comment type="caution">
    <text evidence="3">The sequence shown here is derived from an EMBL/GenBank/DDBJ whole genome shotgun (WGS) entry which is preliminary data.</text>
</comment>
<feature type="domain" description="SWIM-type" evidence="2">
    <location>
        <begin position="125"/>
        <end position="160"/>
    </location>
</feature>
<dbReference type="AlphaFoldDB" id="A0A0V9UDZ8"/>
<gene>
    <name evidence="3" type="ORF">Z045_24205</name>
</gene>
<evidence type="ECO:0000256" key="1">
    <source>
        <dbReference type="PROSITE-ProRule" id="PRU00325"/>
    </source>
</evidence>